<name>A0A8D8FE93_CULPI</name>
<reference evidence="1" key="1">
    <citation type="submission" date="2021-05" db="EMBL/GenBank/DDBJ databases">
        <authorList>
            <person name="Alioto T."/>
            <person name="Alioto T."/>
            <person name="Gomez Garrido J."/>
        </authorList>
    </citation>
    <scope>NUCLEOTIDE SEQUENCE</scope>
</reference>
<sequence length="114" mass="12502">MALPFRTTGSLRPTFVPARAVTLAVKLAYAFALTSRCPTVISKPSCSSVTLWEETAPVKLPTRHCPHPGLRGRVRTSNIKGWYFKVGSMQTGVHTSKPPTYPTQICSKSNTKLQ</sequence>
<accession>A0A8D8FE93</accession>
<dbReference type="AlphaFoldDB" id="A0A8D8FE93"/>
<proteinExistence type="predicted"/>
<evidence type="ECO:0000313" key="1">
    <source>
        <dbReference type="EMBL" id="CAG6466874.1"/>
    </source>
</evidence>
<dbReference type="EMBL" id="HBUE01057216">
    <property type="protein sequence ID" value="CAG6466874.1"/>
    <property type="molecule type" value="Transcribed_RNA"/>
</dbReference>
<organism evidence="1">
    <name type="scientific">Culex pipiens</name>
    <name type="common">House mosquito</name>
    <dbReference type="NCBI Taxonomy" id="7175"/>
    <lineage>
        <taxon>Eukaryota</taxon>
        <taxon>Metazoa</taxon>
        <taxon>Ecdysozoa</taxon>
        <taxon>Arthropoda</taxon>
        <taxon>Hexapoda</taxon>
        <taxon>Insecta</taxon>
        <taxon>Pterygota</taxon>
        <taxon>Neoptera</taxon>
        <taxon>Endopterygota</taxon>
        <taxon>Diptera</taxon>
        <taxon>Nematocera</taxon>
        <taxon>Culicoidea</taxon>
        <taxon>Culicidae</taxon>
        <taxon>Culicinae</taxon>
        <taxon>Culicini</taxon>
        <taxon>Culex</taxon>
        <taxon>Culex</taxon>
    </lineage>
</organism>
<protein>
    <submittedName>
        <fullName evidence="1">(northern house mosquito) hypothetical protein</fullName>
    </submittedName>
</protein>